<dbReference type="Proteomes" id="UP000054289">
    <property type="component" value="Unassembled WGS sequence"/>
</dbReference>
<accession>A0A0L7KLX3</accession>
<reference evidence="1 2" key="1">
    <citation type="submission" date="2006-03" db="EMBL/GenBank/DDBJ databases">
        <title>Annotation of Plasmodium falciparum HB3.</title>
        <authorList>
            <consortium name="The Broad Institute Genome Sequencing Platform"/>
            <person name="Volkman S.K."/>
            <person name="Neafsey D.E."/>
            <person name="Dash A.P."/>
            <person name="Chitnis C.E."/>
            <person name="Hartl D.L."/>
            <person name="Young S.K."/>
            <person name="Zeng Q."/>
            <person name="Koehrsen M."/>
            <person name="Alvarado L."/>
            <person name="Berlin A."/>
            <person name="Borenstein D."/>
            <person name="Chapman S.B."/>
            <person name="Chen Z."/>
            <person name="Engels R."/>
            <person name="Freedman E."/>
            <person name="Gellesch M."/>
            <person name="Goldberg J."/>
            <person name="Griggs A."/>
            <person name="Gujja S."/>
            <person name="Heilman E.R."/>
            <person name="Heiman D.I."/>
            <person name="Howarth C."/>
            <person name="Jen D."/>
            <person name="Larson L."/>
            <person name="Mehta T."/>
            <person name="Neiman D."/>
            <person name="Park D."/>
            <person name="Pearson M."/>
            <person name="Roberts A."/>
            <person name="Saif S."/>
            <person name="Shea T."/>
            <person name="Shenoy N."/>
            <person name="Sisk P."/>
            <person name="Stolte C."/>
            <person name="Sykes S."/>
            <person name="Walk T."/>
            <person name="White J."/>
            <person name="Yandava C."/>
            <person name="Haas B."/>
            <person name="Henn M.R."/>
            <person name="Nusbaum C."/>
            <person name="Birren B."/>
        </authorList>
    </citation>
    <scope>NUCLEOTIDE SEQUENCE [LARGE SCALE GENOMIC DNA]</scope>
    <source>
        <strain evidence="1">HB3</strain>
    </source>
</reference>
<dbReference type="EMBL" id="GG701334">
    <property type="protein sequence ID" value="KOB64307.1"/>
    <property type="molecule type" value="Genomic_DNA"/>
</dbReference>
<gene>
    <name evidence="1" type="ORF">PFHG_05596</name>
</gene>
<name>A0A0L7KLX3_PLAFX</name>
<organism evidence="1 2">
    <name type="scientific">Plasmodium falciparum (isolate HB3)</name>
    <dbReference type="NCBI Taxonomy" id="137071"/>
    <lineage>
        <taxon>Eukaryota</taxon>
        <taxon>Sar</taxon>
        <taxon>Alveolata</taxon>
        <taxon>Apicomplexa</taxon>
        <taxon>Aconoidasida</taxon>
        <taxon>Haemosporida</taxon>
        <taxon>Plasmodiidae</taxon>
        <taxon>Plasmodium</taxon>
        <taxon>Plasmodium (Laverania)</taxon>
    </lineage>
</organism>
<dbReference type="AlphaFoldDB" id="A0A0L7KLX3"/>
<proteinExistence type="predicted"/>
<sequence>MIYRQNFHPIDIYLILVVNTEANGTFTLKEIVEQIVVTPIIIVILLPLPKVNMKNWISMIYMFLVVLNIKH</sequence>
<reference evidence="2" key="2">
    <citation type="submission" date="2006-03" db="EMBL/GenBank/DDBJ databases">
        <title>The genome sequence of the Plasmodium falciparum HB3.</title>
        <authorList>
            <consortium name="The Broad Institute Genome Sequencing Platform"/>
            <person name="Birren B."/>
            <person name="Lander E."/>
            <person name="Galagan J."/>
            <person name="Nusbaum C."/>
            <person name="Devon K."/>
            <person name="Henn M."/>
            <person name="Jaffe D."/>
            <person name="Butler J."/>
            <person name="Alvarez P."/>
            <person name="Gnerre S."/>
            <person name="Grabherr M."/>
            <person name="Kleber M."/>
            <person name="Mauceli E."/>
            <person name="Brockman W."/>
            <person name="MacCallum I.A."/>
            <person name="Rounsley S."/>
            <person name="Young S."/>
            <person name="LaButti K."/>
            <person name="Pushparaj V."/>
            <person name="DeCaprio D."/>
            <person name="Crawford M."/>
            <person name="Koehrsen M."/>
            <person name="Engels R."/>
            <person name="Montgomery P."/>
            <person name="Pearson M."/>
            <person name="Howarth C."/>
            <person name="Larson L."/>
            <person name="Luoma S."/>
            <person name="White J."/>
            <person name="Kodira C."/>
            <person name="Zeng Q."/>
            <person name="Oleary S."/>
            <person name="Yandava C."/>
            <person name="Alvarado L."/>
            <person name="Wirth D."/>
            <person name="Volkman S."/>
            <person name="Hartl D."/>
        </authorList>
    </citation>
    <scope>NUCLEOTIDE SEQUENCE [LARGE SCALE GENOMIC DNA]</scope>
</reference>
<protein>
    <submittedName>
        <fullName evidence="1">Uncharacterized protein</fullName>
    </submittedName>
</protein>
<dbReference type="KEGG" id="pfh:PFHG_05596"/>
<evidence type="ECO:0000313" key="1">
    <source>
        <dbReference type="EMBL" id="KOB64307.1"/>
    </source>
</evidence>
<evidence type="ECO:0000313" key="2">
    <source>
        <dbReference type="Proteomes" id="UP000054289"/>
    </source>
</evidence>